<gene>
    <name evidence="2" type="ORF">MBAV_002504</name>
</gene>
<feature type="transmembrane region" description="Helical" evidence="1">
    <location>
        <begin position="12"/>
        <end position="32"/>
    </location>
</feature>
<protein>
    <submittedName>
        <fullName evidence="2">Uncharacterized protein</fullName>
    </submittedName>
</protein>
<reference evidence="2 3" key="1">
    <citation type="submission" date="2015-02" db="EMBL/GenBank/DDBJ databases">
        <title>Single-cell genomics of uncultivated deep-branching MTB reveals a conserved set of magnetosome genes.</title>
        <authorList>
            <person name="Kolinko S."/>
            <person name="Richter M."/>
            <person name="Glockner F.O."/>
            <person name="Brachmann A."/>
            <person name="Schuler D."/>
        </authorList>
    </citation>
    <scope>NUCLEOTIDE SEQUENCE [LARGE SCALE GENOMIC DNA]</scope>
    <source>
        <strain evidence="2">TM-1</strain>
    </source>
</reference>
<sequence>MINNIVRLRSRTWLYVSFVALMVFVVSSAGFASHPLITDDAGTQGKGAFQLELTGEYGHDRQDGVTTRETGIAATLTYGIIDPVDIVIGIPYQHIRTS</sequence>
<name>A0A0F3GU11_9BACT</name>
<keyword evidence="3" id="KW-1185">Reference proteome</keyword>
<feature type="non-terminal residue" evidence="2">
    <location>
        <position position="98"/>
    </location>
</feature>
<evidence type="ECO:0000256" key="1">
    <source>
        <dbReference type="SAM" id="Phobius"/>
    </source>
</evidence>
<evidence type="ECO:0000313" key="2">
    <source>
        <dbReference type="EMBL" id="KJU85302.1"/>
    </source>
</evidence>
<comment type="caution">
    <text evidence="2">The sequence shown here is derived from an EMBL/GenBank/DDBJ whole genome shotgun (WGS) entry which is preliminary data.</text>
</comment>
<evidence type="ECO:0000313" key="3">
    <source>
        <dbReference type="Proteomes" id="UP000033423"/>
    </source>
</evidence>
<keyword evidence="1" id="KW-0812">Transmembrane</keyword>
<keyword evidence="1" id="KW-1133">Transmembrane helix</keyword>
<accession>A0A0F3GU11</accession>
<dbReference type="AlphaFoldDB" id="A0A0F3GU11"/>
<organism evidence="2 3">
    <name type="scientific">Candidatus Magnetobacterium bavaricum</name>
    <dbReference type="NCBI Taxonomy" id="29290"/>
    <lineage>
        <taxon>Bacteria</taxon>
        <taxon>Pseudomonadati</taxon>
        <taxon>Nitrospirota</taxon>
        <taxon>Thermodesulfovibrionia</taxon>
        <taxon>Thermodesulfovibrionales</taxon>
        <taxon>Candidatus Magnetobacteriaceae</taxon>
        <taxon>Candidatus Magnetobacterium</taxon>
    </lineage>
</organism>
<proteinExistence type="predicted"/>
<dbReference type="Proteomes" id="UP000033423">
    <property type="component" value="Unassembled WGS sequence"/>
</dbReference>
<keyword evidence="1" id="KW-0472">Membrane</keyword>
<dbReference type="EMBL" id="LACI01001082">
    <property type="protein sequence ID" value="KJU85302.1"/>
    <property type="molecule type" value="Genomic_DNA"/>
</dbReference>